<dbReference type="GO" id="GO:0003677">
    <property type="term" value="F:DNA binding"/>
    <property type="evidence" value="ECO:0007669"/>
    <property type="project" value="InterPro"/>
</dbReference>
<reference evidence="3" key="1">
    <citation type="journal article" date="2015" name="Nature">
        <title>Complex archaea that bridge the gap between prokaryotes and eukaryotes.</title>
        <authorList>
            <person name="Spang A."/>
            <person name="Saw J.H."/>
            <person name="Jorgensen S.L."/>
            <person name="Zaremba-Niedzwiedzka K."/>
            <person name="Martijn J."/>
            <person name="Lind A.E."/>
            <person name="van Eijk R."/>
            <person name="Schleper C."/>
            <person name="Guy L."/>
            <person name="Ettema T.J."/>
        </authorList>
    </citation>
    <scope>NUCLEOTIDE SEQUENCE</scope>
</reference>
<name>A0A0F9V7T5_9ZZZZ</name>
<organism evidence="3">
    <name type="scientific">marine sediment metagenome</name>
    <dbReference type="NCBI Taxonomy" id="412755"/>
    <lineage>
        <taxon>unclassified sequences</taxon>
        <taxon>metagenomes</taxon>
        <taxon>ecological metagenomes</taxon>
    </lineage>
</organism>
<feature type="domain" description="Tyr recombinase" evidence="2">
    <location>
        <begin position="12"/>
        <end position="170"/>
    </location>
</feature>
<gene>
    <name evidence="3" type="ORF">LCGC14_0439140</name>
</gene>
<dbReference type="EMBL" id="LAZR01000422">
    <property type="protein sequence ID" value="KKN69611.1"/>
    <property type="molecule type" value="Genomic_DNA"/>
</dbReference>
<keyword evidence="1" id="KW-0233">DNA recombination</keyword>
<dbReference type="GO" id="GO:0006310">
    <property type="term" value="P:DNA recombination"/>
    <property type="evidence" value="ECO:0007669"/>
    <property type="project" value="UniProtKB-KW"/>
</dbReference>
<dbReference type="InterPro" id="IPR011010">
    <property type="entry name" value="DNA_brk_join_enz"/>
</dbReference>
<dbReference type="Pfam" id="PF00589">
    <property type="entry name" value="Phage_integrase"/>
    <property type="match status" value="1"/>
</dbReference>
<dbReference type="PANTHER" id="PTHR30349:SF64">
    <property type="entry name" value="PROPHAGE INTEGRASE INTD-RELATED"/>
    <property type="match status" value="1"/>
</dbReference>
<accession>A0A0F9V7T5</accession>
<sequence length="173" mass="20136">MKKTRKPHKPRKLPKCVRPEEFKQLIKVTPKKDRVARISFLLAYGAGMRVSEVKRCSPEHFRENSIFIPESKYGVERIVPIPKGWKKEFTKDLPPIKSIRTLQRKFKKYSKLAKLNPQYSFHSLRHGFATRLMESGVPPNQVQVLMGHSNLATTSIYTRANPIDALKNYEELF</sequence>
<dbReference type="GO" id="GO:0015074">
    <property type="term" value="P:DNA integration"/>
    <property type="evidence" value="ECO:0007669"/>
    <property type="project" value="InterPro"/>
</dbReference>
<dbReference type="PANTHER" id="PTHR30349">
    <property type="entry name" value="PHAGE INTEGRASE-RELATED"/>
    <property type="match status" value="1"/>
</dbReference>
<dbReference type="InterPro" id="IPR050090">
    <property type="entry name" value="Tyrosine_recombinase_XerCD"/>
</dbReference>
<dbReference type="Gene3D" id="1.10.443.10">
    <property type="entry name" value="Intergrase catalytic core"/>
    <property type="match status" value="2"/>
</dbReference>
<evidence type="ECO:0000313" key="3">
    <source>
        <dbReference type="EMBL" id="KKN69611.1"/>
    </source>
</evidence>
<evidence type="ECO:0000256" key="1">
    <source>
        <dbReference type="ARBA" id="ARBA00023172"/>
    </source>
</evidence>
<proteinExistence type="predicted"/>
<protein>
    <recommendedName>
        <fullName evidence="2">Tyr recombinase domain-containing protein</fullName>
    </recommendedName>
</protein>
<dbReference type="AlphaFoldDB" id="A0A0F9V7T5"/>
<dbReference type="InterPro" id="IPR002104">
    <property type="entry name" value="Integrase_catalytic"/>
</dbReference>
<evidence type="ECO:0000259" key="2">
    <source>
        <dbReference type="PROSITE" id="PS51898"/>
    </source>
</evidence>
<dbReference type="SUPFAM" id="SSF56349">
    <property type="entry name" value="DNA breaking-rejoining enzymes"/>
    <property type="match status" value="1"/>
</dbReference>
<dbReference type="PROSITE" id="PS51898">
    <property type="entry name" value="TYR_RECOMBINASE"/>
    <property type="match status" value="1"/>
</dbReference>
<dbReference type="InterPro" id="IPR013762">
    <property type="entry name" value="Integrase-like_cat_sf"/>
</dbReference>
<comment type="caution">
    <text evidence="3">The sequence shown here is derived from an EMBL/GenBank/DDBJ whole genome shotgun (WGS) entry which is preliminary data.</text>
</comment>